<dbReference type="RefSeq" id="WP_036819720.1">
    <property type="nucleotide sequence ID" value="NZ_JGVO01000236.1"/>
</dbReference>
<dbReference type="InterPro" id="IPR006058">
    <property type="entry name" value="2Fe2S_fd_BS"/>
</dbReference>
<dbReference type="InterPro" id="IPR001041">
    <property type="entry name" value="2Fe-2S_ferredoxin-type"/>
</dbReference>
<keyword evidence="8" id="KW-1185">Reference proteome</keyword>
<dbReference type="GO" id="GO:0016491">
    <property type="term" value="F:oxidoreductase activity"/>
    <property type="evidence" value="ECO:0007669"/>
    <property type="project" value="UniProtKB-KW"/>
</dbReference>
<keyword evidence="1" id="KW-0001">2Fe-2S</keyword>
<dbReference type="PROSITE" id="PS00197">
    <property type="entry name" value="2FE2S_FER_1"/>
    <property type="match status" value="1"/>
</dbReference>
<dbReference type="Proteomes" id="UP000241771">
    <property type="component" value="Unassembled WGS sequence"/>
</dbReference>
<dbReference type="InterPro" id="IPR012675">
    <property type="entry name" value="Beta-grasp_dom_sf"/>
</dbReference>
<evidence type="ECO:0000256" key="2">
    <source>
        <dbReference type="ARBA" id="ARBA00022723"/>
    </source>
</evidence>
<dbReference type="Gene3D" id="1.10.150.120">
    <property type="entry name" value="[2Fe-2S]-binding domain"/>
    <property type="match status" value="1"/>
</dbReference>
<dbReference type="CDD" id="cd00207">
    <property type="entry name" value="fer2"/>
    <property type="match status" value="1"/>
</dbReference>
<evidence type="ECO:0000256" key="1">
    <source>
        <dbReference type="ARBA" id="ARBA00022714"/>
    </source>
</evidence>
<sequence>MSLPAENQIPLSISVNQREYQLAVTANTRLLDLLRNELGLTGTKEGCAVGECGACTVVMDGDTVCSCMVLAAQCHGSEVITIEGLKQDPLAQQLQQAFIELGGVQCGFCTPGVLMSTWALLKKHPKPDQDTIMDCLEGNLCRCTGYQPILNAITSVINHINQPSP</sequence>
<evidence type="ECO:0000256" key="4">
    <source>
        <dbReference type="ARBA" id="ARBA00023004"/>
    </source>
</evidence>
<gene>
    <name evidence="7" type="ORF">C9I98_18730</name>
</gene>
<dbReference type="PANTHER" id="PTHR44379">
    <property type="entry name" value="OXIDOREDUCTASE WITH IRON-SULFUR SUBUNIT"/>
    <property type="match status" value="1"/>
</dbReference>
<dbReference type="InterPro" id="IPR002888">
    <property type="entry name" value="2Fe-2S-bd"/>
</dbReference>
<dbReference type="Gene3D" id="3.10.20.30">
    <property type="match status" value="1"/>
</dbReference>
<dbReference type="PROSITE" id="PS51085">
    <property type="entry name" value="2FE2S_FER_2"/>
    <property type="match status" value="1"/>
</dbReference>
<dbReference type="PANTHER" id="PTHR44379:SF8">
    <property type="entry name" value="XANTHINE DEHYDROGENASE IRON-SULFUR-BINDING SUBUNIT XDHC-RELATED"/>
    <property type="match status" value="1"/>
</dbReference>
<keyword evidence="5" id="KW-0411">Iron-sulfur</keyword>
<evidence type="ECO:0000256" key="5">
    <source>
        <dbReference type="ARBA" id="ARBA00023014"/>
    </source>
</evidence>
<accession>A0A2T3NNL9</accession>
<proteinExistence type="predicted"/>
<dbReference type="GO" id="GO:0046872">
    <property type="term" value="F:metal ion binding"/>
    <property type="evidence" value="ECO:0007669"/>
    <property type="project" value="UniProtKB-KW"/>
</dbReference>
<dbReference type="AlphaFoldDB" id="A0A2T3NNL9"/>
<dbReference type="SUPFAM" id="SSF47741">
    <property type="entry name" value="CO dehydrogenase ISP C-domain like"/>
    <property type="match status" value="1"/>
</dbReference>
<keyword evidence="3" id="KW-0560">Oxidoreductase</keyword>
<name>A0A2T3NNL9_9GAMM</name>
<feature type="domain" description="2Fe-2S ferredoxin-type" evidence="6">
    <location>
        <begin position="9"/>
        <end position="85"/>
    </location>
</feature>
<dbReference type="EMBL" id="PYMA01000014">
    <property type="protein sequence ID" value="PSW17567.1"/>
    <property type="molecule type" value="Genomic_DNA"/>
</dbReference>
<dbReference type="GO" id="GO:0051537">
    <property type="term" value="F:2 iron, 2 sulfur cluster binding"/>
    <property type="evidence" value="ECO:0007669"/>
    <property type="project" value="UniProtKB-KW"/>
</dbReference>
<dbReference type="InterPro" id="IPR036884">
    <property type="entry name" value="2Fe-2S-bd_dom_sf"/>
</dbReference>
<comment type="caution">
    <text evidence="7">The sequence shown here is derived from an EMBL/GenBank/DDBJ whole genome shotgun (WGS) entry which is preliminary data.</text>
</comment>
<dbReference type="Pfam" id="PF00111">
    <property type="entry name" value="Fer2"/>
    <property type="match status" value="1"/>
</dbReference>
<reference evidence="7 8" key="1">
    <citation type="submission" date="2018-01" db="EMBL/GenBank/DDBJ databases">
        <title>Whole genome sequencing of Histamine producing bacteria.</title>
        <authorList>
            <person name="Butler K."/>
        </authorList>
    </citation>
    <scope>NUCLEOTIDE SEQUENCE [LARGE SCALE GENOMIC DNA]</scope>
    <source>
        <strain evidence="7 8">DSM 100436</strain>
    </source>
</reference>
<keyword evidence="4" id="KW-0408">Iron</keyword>
<organism evidence="7 8">
    <name type="scientific">Photobacterium sanctipauli</name>
    <dbReference type="NCBI Taxonomy" id="1342794"/>
    <lineage>
        <taxon>Bacteria</taxon>
        <taxon>Pseudomonadati</taxon>
        <taxon>Pseudomonadota</taxon>
        <taxon>Gammaproteobacteria</taxon>
        <taxon>Vibrionales</taxon>
        <taxon>Vibrionaceae</taxon>
        <taxon>Photobacterium</taxon>
    </lineage>
</organism>
<dbReference type="SUPFAM" id="SSF54292">
    <property type="entry name" value="2Fe-2S ferredoxin-like"/>
    <property type="match status" value="1"/>
</dbReference>
<evidence type="ECO:0000313" key="8">
    <source>
        <dbReference type="Proteomes" id="UP000241771"/>
    </source>
</evidence>
<evidence type="ECO:0000259" key="6">
    <source>
        <dbReference type="PROSITE" id="PS51085"/>
    </source>
</evidence>
<evidence type="ECO:0000256" key="3">
    <source>
        <dbReference type="ARBA" id="ARBA00023002"/>
    </source>
</evidence>
<dbReference type="FunFam" id="3.10.20.30:FF:000020">
    <property type="entry name" value="Xanthine dehydrogenase iron-sulfur subunit"/>
    <property type="match status" value="1"/>
</dbReference>
<dbReference type="OrthoDB" id="9775084at2"/>
<dbReference type="Pfam" id="PF01799">
    <property type="entry name" value="Fer2_2"/>
    <property type="match status" value="1"/>
</dbReference>
<protein>
    <submittedName>
        <fullName evidence="7">(2Fe-2S)-binding protein</fullName>
    </submittedName>
</protein>
<dbReference type="InterPro" id="IPR051452">
    <property type="entry name" value="Diverse_Oxidoreductases"/>
</dbReference>
<dbReference type="InterPro" id="IPR036010">
    <property type="entry name" value="2Fe-2S_ferredoxin-like_sf"/>
</dbReference>
<evidence type="ECO:0000313" key="7">
    <source>
        <dbReference type="EMBL" id="PSW17567.1"/>
    </source>
</evidence>
<keyword evidence="2" id="KW-0479">Metal-binding</keyword>